<dbReference type="Proteomes" id="UP000265520">
    <property type="component" value="Unassembled WGS sequence"/>
</dbReference>
<comment type="caution">
    <text evidence="2">The sequence shown here is derived from an EMBL/GenBank/DDBJ whole genome shotgun (WGS) entry which is preliminary data.</text>
</comment>
<sequence>MYLNCYVSSAAGSTTLENDDDVPTIISVALTAHNSQPLSRRTRSLKGDNQTSLQIDGG</sequence>
<evidence type="ECO:0000313" key="3">
    <source>
        <dbReference type="Proteomes" id="UP000265520"/>
    </source>
</evidence>
<feature type="non-terminal residue" evidence="2">
    <location>
        <position position="58"/>
    </location>
</feature>
<name>A0A392NPM6_9FABA</name>
<feature type="region of interest" description="Disordered" evidence="1">
    <location>
        <begin position="37"/>
        <end position="58"/>
    </location>
</feature>
<reference evidence="2 3" key="1">
    <citation type="journal article" date="2018" name="Front. Plant Sci.">
        <title>Red Clover (Trifolium pratense) and Zigzag Clover (T. medium) - A Picture of Genomic Similarities and Differences.</title>
        <authorList>
            <person name="Dluhosova J."/>
            <person name="Istvanek J."/>
            <person name="Nedelnik J."/>
            <person name="Repkova J."/>
        </authorList>
    </citation>
    <scope>NUCLEOTIDE SEQUENCE [LARGE SCALE GENOMIC DNA]</scope>
    <source>
        <strain evidence="3">cv. 10/8</strain>
        <tissue evidence="2">Leaf</tissue>
    </source>
</reference>
<evidence type="ECO:0000313" key="2">
    <source>
        <dbReference type="EMBL" id="MCI01838.1"/>
    </source>
</evidence>
<organism evidence="2 3">
    <name type="scientific">Trifolium medium</name>
    <dbReference type="NCBI Taxonomy" id="97028"/>
    <lineage>
        <taxon>Eukaryota</taxon>
        <taxon>Viridiplantae</taxon>
        <taxon>Streptophyta</taxon>
        <taxon>Embryophyta</taxon>
        <taxon>Tracheophyta</taxon>
        <taxon>Spermatophyta</taxon>
        <taxon>Magnoliopsida</taxon>
        <taxon>eudicotyledons</taxon>
        <taxon>Gunneridae</taxon>
        <taxon>Pentapetalae</taxon>
        <taxon>rosids</taxon>
        <taxon>fabids</taxon>
        <taxon>Fabales</taxon>
        <taxon>Fabaceae</taxon>
        <taxon>Papilionoideae</taxon>
        <taxon>50 kb inversion clade</taxon>
        <taxon>NPAAA clade</taxon>
        <taxon>Hologalegina</taxon>
        <taxon>IRL clade</taxon>
        <taxon>Trifolieae</taxon>
        <taxon>Trifolium</taxon>
    </lineage>
</organism>
<proteinExistence type="predicted"/>
<accession>A0A392NPM6</accession>
<keyword evidence="3" id="KW-1185">Reference proteome</keyword>
<protein>
    <submittedName>
        <fullName evidence="2">Exocyst complex component SEC8-like</fullName>
    </submittedName>
</protein>
<evidence type="ECO:0000256" key="1">
    <source>
        <dbReference type="SAM" id="MobiDB-lite"/>
    </source>
</evidence>
<dbReference type="EMBL" id="LXQA010047297">
    <property type="protein sequence ID" value="MCI01838.1"/>
    <property type="molecule type" value="Genomic_DNA"/>
</dbReference>
<dbReference type="AlphaFoldDB" id="A0A392NPM6"/>
<feature type="compositionally biased region" description="Polar residues" evidence="1">
    <location>
        <begin position="47"/>
        <end position="58"/>
    </location>
</feature>